<dbReference type="GO" id="GO:0004725">
    <property type="term" value="F:protein tyrosine phosphatase activity"/>
    <property type="evidence" value="ECO:0007669"/>
    <property type="project" value="UniProtKB-EC"/>
</dbReference>
<dbReference type="InterPro" id="IPR050438">
    <property type="entry name" value="LMW_PTPase"/>
</dbReference>
<comment type="catalytic activity">
    <reaction evidence="5">
        <text>O-phospho-L-tyrosyl-[protein] + H2O = L-tyrosyl-[protein] + phosphate</text>
        <dbReference type="Rhea" id="RHEA:10684"/>
        <dbReference type="Rhea" id="RHEA-COMP:10136"/>
        <dbReference type="Rhea" id="RHEA-COMP:20101"/>
        <dbReference type="ChEBI" id="CHEBI:15377"/>
        <dbReference type="ChEBI" id="CHEBI:43474"/>
        <dbReference type="ChEBI" id="CHEBI:46858"/>
        <dbReference type="ChEBI" id="CHEBI:61978"/>
        <dbReference type="EC" id="3.1.3.48"/>
    </reaction>
</comment>
<evidence type="ECO:0000313" key="8">
    <source>
        <dbReference type="EMBL" id="MBB5173003.1"/>
    </source>
</evidence>
<evidence type="ECO:0000256" key="3">
    <source>
        <dbReference type="ARBA" id="ARBA00022801"/>
    </source>
</evidence>
<dbReference type="SUPFAM" id="SSF52788">
    <property type="entry name" value="Phosphotyrosine protein phosphatases I"/>
    <property type="match status" value="1"/>
</dbReference>
<organism evidence="8 9">
    <name type="scientific">Texcoconibacillus texcoconensis</name>
    <dbReference type="NCBI Taxonomy" id="1095777"/>
    <lineage>
        <taxon>Bacteria</taxon>
        <taxon>Bacillati</taxon>
        <taxon>Bacillota</taxon>
        <taxon>Bacilli</taxon>
        <taxon>Bacillales</taxon>
        <taxon>Bacillaceae</taxon>
        <taxon>Texcoconibacillus</taxon>
    </lineage>
</organism>
<dbReference type="FunFam" id="3.40.50.2300:FF:000113">
    <property type="entry name" value="Low molecular weight protein-tyrosine-phosphatase"/>
    <property type="match status" value="1"/>
</dbReference>
<dbReference type="EMBL" id="JACHHB010000004">
    <property type="protein sequence ID" value="MBB5173003.1"/>
    <property type="molecule type" value="Genomic_DNA"/>
</dbReference>
<evidence type="ECO:0000256" key="5">
    <source>
        <dbReference type="ARBA" id="ARBA00051722"/>
    </source>
</evidence>
<evidence type="ECO:0000256" key="2">
    <source>
        <dbReference type="ARBA" id="ARBA00013064"/>
    </source>
</evidence>
<feature type="active site" description="Nucleophile" evidence="6">
    <location>
        <position position="8"/>
    </location>
</feature>
<keyword evidence="9" id="KW-1185">Reference proteome</keyword>
<gene>
    <name evidence="8" type="ORF">HNQ41_001166</name>
</gene>
<proteinExistence type="inferred from homology"/>
<evidence type="ECO:0000256" key="6">
    <source>
        <dbReference type="PIRSR" id="PIRSR617867-1"/>
    </source>
</evidence>
<feature type="active site" evidence="6">
    <location>
        <position position="14"/>
    </location>
</feature>
<keyword evidence="4" id="KW-0904">Protein phosphatase</keyword>
<dbReference type="InterPro" id="IPR023485">
    <property type="entry name" value="Ptyr_pPase"/>
</dbReference>
<dbReference type="InterPro" id="IPR036196">
    <property type="entry name" value="Ptyr_pPase_sf"/>
</dbReference>
<keyword evidence="3 8" id="KW-0378">Hydrolase</keyword>
<name>A0A840QNT9_9BACI</name>
<evidence type="ECO:0000259" key="7">
    <source>
        <dbReference type="SMART" id="SM00226"/>
    </source>
</evidence>
<comment type="caution">
    <text evidence="8">The sequence shown here is derived from an EMBL/GenBank/DDBJ whole genome shotgun (WGS) entry which is preliminary data.</text>
</comment>
<reference evidence="8 9" key="1">
    <citation type="submission" date="2020-08" db="EMBL/GenBank/DDBJ databases">
        <title>Genomic Encyclopedia of Type Strains, Phase IV (KMG-IV): sequencing the most valuable type-strain genomes for metagenomic binning, comparative biology and taxonomic classification.</title>
        <authorList>
            <person name="Goeker M."/>
        </authorList>
    </citation>
    <scope>NUCLEOTIDE SEQUENCE [LARGE SCALE GENOMIC DNA]</scope>
    <source>
        <strain evidence="8 9">DSM 24696</strain>
    </source>
</reference>
<sequence>MIQVLFVCLGNICRSPMAEAIFREKVKQAGLEEKIAVDSAGTGNWHVGKPPHEGTLDILREKGIDEADLIARQVEKQDLEAYDYVIAMDAENMGVLHRLKGYGKSGEVARLLDYVNDANEEDVPDPYFTGNFDYVYELIEQGCEQLLADIRKQNQI</sequence>
<dbReference type="InterPro" id="IPR017867">
    <property type="entry name" value="Tyr_phospatase_low_mol_wt"/>
</dbReference>
<evidence type="ECO:0000256" key="4">
    <source>
        <dbReference type="ARBA" id="ARBA00022912"/>
    </source>
</evidence>
<dbReference type="RefSeq" id="WP_184663455.1">
    <property type="nucleotide sequence ID" value="NZ_JACHHB010000004.1"/>
</dbReference>
<dbReference type="CDD" id="cd16343">
    <property type="entry name" value="LMWPTP"/>
    <property type="match status" value="1"/>
</dbReference>
<dbReference type="PANTHER" id="PTHR11717:SF7">
    <property type="entry name" value="LOW MOLECULAR WEIGHT PHOSPHOTYROSINE PROTEIN PHOSPHATASE"/>
    <property type="match status" value="1"/>
</dbReference>
<evidence type="ECO:0000313" key="9">
    <source>
        <dbReference type="Proteomes" id="UP000551878"/>
    </source>
</evidence>
<feature type="domain" description="Phosphotyrosine protein phosphatase I" evidence="7">
    <location>
        <begin position="2"/>
        <end position="149"/>
    </location>
</feature>
<protein>
    <recommendedName>
        <fullName evidence="2">protein-tyrosine-phosphatase</fullName>
        <ecNumber evidence="2">3.1.3.48</ecNumber>
    </recommendedName>
</protein>
<dbReference type="EC" id="3.1.3.48" evidence="2"/>
<dbReference type="Gene3D" id="3.40.50.2300">
    <property type="match status" value="1"/>
</dbReference>
<comment type="similarity">
    <text evidence="1">Belongs to the low molecular weight phosphotyrosine protein phosphatase family.</text>
</comment>
<dbReference type="Pfam" id="PF01451">
    <property type="entry name" value="LMWPc"/>
    <property type="match status" value="1"/>
</dbReference>
<evidence type="ECO:0000256" key="1">
    <source>
        <dbReference type="ARBA" id="ARBA00011063"/>
    </source>
</evidence>
<dbReference type="Proteomes" id="UP000551878">
    <property type="component" value="Unassembled WGS sequence"/>
</dbReference>
<dbReference type="PRINTS" id="PR00719">
    <property type="entry name" value="LMWPTPASE"/>
</dbReference>
<feature type="active site" description="Proton donor" evidence="6">
    <location>
        <position position="125"/>
    </location>
</feature>
<dbReference type="PANTHER" id="PTHR11717">
    <property type="entry name" value="LOW MOLECULAR WEIGHT PROTEIN TYROSINE PHOSPHATASE"/>
    <property type="match status" value="1"/>
</dbReference>
<dbReference type="AlphaFoldDB" id="A0A840QNT9"/>
<accession>A0A840QNT9</accession>
<dbReference type="SMART" id="SM00226">
    <property type="entry name" value="LMWPc"/>
    <property type="match status" value="1"/>
</dbReference>